<evidence type="ECO:0000313" key="2">
    <source>
        <dbReference type="Proteomes" id="UP000053424"/>
    </source>
</evidence>
<evidence type="ECO:0000313" key="1">
    <source>
        <dbReference type="EMBL" id="KIM49814.1"/>
    </source>
</evidence>
<dbReference type="Proteomes" id="UP000053424">
    <property type="component" value="Unassembled WGS sequence"/>
</dbReference>
<sequence>MSRSTFYLHYPILARNVRSEQIRFMGDLPPNLERLHGVLSRGVPRPSEVCWLVCWLVPRPQTIKARSERVRLSDAVIAYKLLQRRKRRL</sequence>
<reference evidence="1 2" key="1">
    <citation type="submission" date="2014-04" db="EMBL/GenBank/DDBJ databases">
        <authorList>
            <consortium name="DOE Joint Genome Institute"/>
            <person name="Kuo A."/>
            <person name="Gay G."/>
            <person name="Dore J."/>
            <person name="Kohler A."/>
            <person name="Nagy L.G."/>
            <person name="Floudas D."/>
            <person name="Copeland A."/>
            <person name="Barry K.W."/>
            <person name="Cichocki N."/>
            <person name="Veneault-Fourrey C."/>
            <person name="LaButti K."/>
            <person name="Lindquist E.A."/>
            <person name="Lipzen A."/>
            <person name="Lundell T."/>
            <person name="Morin E."/>
            <person name="Murat C."/>
            <person name="Sun H."/>
            <person name="Tunlid A."/>
            <person name="Henrissat B."/>
            <person name="Grigoriev I.V."/>
            <person name="Hibbett D.S."/>
            <person name="Martin F."/>
            <person name="Nordberg H.P."/>
            <person name="Cantor M.N."/>
            <person name="Hua S.X."/>
        </authorList>
    </citation>
    <scope>NUCLEOTIDE SEQUENCE [LARGE SCALE GENOMIC DNA]</scope>
    <source>
        <strain evidence="2">h7</strain>
    </source>
</reference>
<accession>A0A0C3D062</accession>
<protein>
    <submittedName>
        <fullName evidence="1">Uncharacterized protein</fullName>
    </submittedName>
</protein>
<dbReference type="EMBL" id="KN831768">
    <property type="protein sequence ID" value="KIM49814.1"/>
    <property type="molecule type" value="Genomic_DNA"/>
</dbReference>
<organism evidence="1 2">
    <name type="scientific">Hebeloma cylindrosporum</name>
    <dbReference type="NCBI Taxonomy" id="76867"/>
    <lineage>
        <taxon>Eukaryota</taxon>
        <taxon>Fungi</taxon>
        <taxon>Dikarya</taxon>
        <taxon>Basidiomycota</taxon>
        <taxon>Agaricomycotina</taxon>
        <taxon>Agaricomycetes</taxon>
        <taxon>Agaricomycetidae</taxon>
        <taxon>Agaricales</taxon>
        <taxon>Agaricineae</taxon>
        <taxon>Hymenogastraceae</taxon>
        <taxon>Hebeloma</taxon>
    </lineage>
</organism>
<gene>
    <name evidence="1" type="ORF">M413DRAFT_116453</name>
</gene>
<name>A0A0C3D062_HEBCY</name>
<proteinExistence type="predicted"/>
<reference evidence="2" key="2">
    <citation type="submission" date="2015-01" db="EMBL/GenBank/DDBJ databases">
        <title>Evolutionary Origins and Diversification of the Mycorrhizal Mutualists.</title>
        <authorList>
            <consortium name="DOE Joint Genome Institute"/>
            <consortium name="Mycorrhizal Genomics Consortium"/>
            <person name="Kohler A."/>
            <person name="Kuo A."/>
            <person name="Nagy L.G."/>
            <person name="Floudas D."/>
            <person name="Copeland A."/>
            <person name="Barry K.W."/>
            <person name="Cichocki N."/>
            <person name="Veneault-Fourrey C."/>
            <person name="LaButti K."/>
            <person name="Lindquist E.A."/>
            <person name="Lipzen A."/>
            <person name="Lundell T."/>
            <person name="Morin E."/>
            <person name="Murat C."/>
            <person name="Riley R."/>
            <person name="Ohm R."/>
            <person name="Sun H."/>
            <person name="Tunlid A."/>
            <person name="Henrissat B."/>
            <person name="Grigoriev I.V."/>
            <person name="Hibbett D.S."/>
            <person name="Martin F."/>
        </authorList>
    </citation>
    <scope>NUCLEOTIDE SEQUENCE [LARGE SCALE GENOMIC DNA]</scope>
    <source>
        <strain evidence="2">h7</strain>
    </source>
</reference>
<dbReference type="AlphaFoldDB" id="A0A0C3D062"/>
<dbReference type="HOGENOM" id="CLU_2454969_0_0_1"/>
<keyword evidence="2" id="KW-1185">Reference proteome</keyword>